<feature type="transmembrane region" description="Helical" evidence="2">
    <location>
        <begin position="51"/>
        <end position="70"/>
    </location>
</feature>
<evidence type="ECO:0000313" key="5">
    <source>
        <dbReference type="Proteomes" id="UP000029556"/>
    </source>
</evidence>
<feature type="domain" description="Outer membrane protein beta-barrel" evidence="3">
    <location>
        <begin position="272"/>
        <end position="389"/>
    </location>
</feature>
<dbReference type="Proteomes" id="UP000029556">
    <property type="component" value="Unassembled WGS sequence"/>
</dbReference>
<dbReference type="EMBL" id="JRNN01000035">
    <property type="protein sequence ID" value="KGF35816.1"/>
    <property type="molecule type" value="Genomic_DNA"/>
</dbReference>
<keyword evidence="2" id="KW-0812">Transmembrane</keyword>
<dbReference type="InterPro" id="IPR025665">
    <property type="entry name" value="Beta-barrel_OMP_2"/>
</dbReference>
<evidence type="ECO:0000313" key="4">
    <source>
        <dbReference type="EMBL" id="KGF35816.1"/>
    </source>
</evidence>
<keyword evidence="2" id="KW-0472">Membrane</keyword>
<feature type="region of interest" description="Disordered" evidence="1">
    <location>
        <begin position="138"/>
        <end position="190"/>
    </location>
</feature>
<feature type="compositionally biased region" description="Basic and acidic residues" evidence="1">
    <location>
        <begin position="138"/>
        <end position="157"/>
    </location>
</feature>
<evidence type="ECO:0000259" key="3">
    <source>
        <dbReference type="Pfam" id="PF13568"/>
    </source>
</evidence>
<gene>
    <name evidence="4" type="ORF">HMPREF2137_03755</name>
</gene>
<name>A0A095ZN87_9BACT</name>
<dbReference type="InterPro" id="IPR011250">
    <property type="entry name" value="OMP/PagP_B-barrel"/>
</dbReference>
<comment type="caution">
    <text evidence="4">The sequence shown here is derived from an EMBL/GenBank/DDBJ whole genome shotgun (WGS) entry which is preliminary data.</text>
</comment>
<dbReference type="Pfam" id="PF13568">
    <property type="entry name" value="OMP_b-brl_2"/>
    <property type="match status" value="1"/>
</dbReference>
<protein>
    <recommendedName>
        <fullName evidence="3">Outer membrane protein beta-barrel domain-containing protein</fullName>
    </recommendedName>
</protein>
<proteinExistence type="predicted"/>
<dbReference type="SUPFAM" id="SSF56925">
    <property type="entry name" value="OMPA-like"/>
    <property type="match status" value="1"/>
</dbReference>
<keyword evidence="2" id="KW-1133">Transmembrane helix</keyword>
<dbReference type="Gene3D" id="2.40.160.20">
    <property type="match status" value="1"/>
</dbReference>
<feature type="compositionally biased region" description="Polar residues" evidence="1">
    <location>
        <begin position="177"/>
        <end position="190"/>
    </location>
</feature>
<sequence>MKKDDWIKDIQRRMADHQEPVKDDLWAGIEQALNQQKVVGKPSVVMRWRRYAAAAAIVLALMGGAGYVLFNHQEQMGKEVARTETEQQPAGLQPSTQQMELMVLAEQTGESVASRVKKVLTAVRKDADSEQLLMAVVQEKDAVSSDRPQDLMNKDMEPGGQPEASSAESTGKVAEQPQPSAAQKNEVGRSSQTFLPAERQRIHASRHGARVTMNLYAANSVGTYSGRNGLATPAEMVANYNLAKAAPELFFAEAASPIALQSHEETDHHQPVSFGLTAGYALNQRWTLTSGVVYTKLSSDFIQVFDDSRLTRRQTLHYVGIPLNVNFMVWGNKKLKTYVTAGGQIDFNVDAKTVKEGIKHDMPKDKLQLSTQAALGLQYDFTPHLGAYFEPGVKYYIDNKSETQNFFKDKPLNVHLQVGLRWNIQ</sequence>
<dbReference type="AlphaFoldDB" id="A0A095ZN87"/>
<evidence type="ECO:0000256" key="2">
    <source>
        <dbReference type="SAM" id="Phobius"/>
    </source>
</evidence>
<dbReference type="OrthoDB" id="1150526at2"/>
<dbReference type="RefSeq" id="WP_036872174.1">
    <property type="nucleotide sequence ID" value="NZ_JRNN01000035.1"/>
</dbReference>
<organism evidence="4 5">
    <name type="scientific">Hoylesella buccalis DNF00853</name>
    <dbReference type="NCBI Taxonomy" id="1401074"/>
    <lineage>
        <taxon>Bacteria</taxon>
        <taxon>Pseudomonadati</taxon>
        <taxon>Bacteroidota</taxon>
        <taxon>Bacteroidia</taxon>
        <taxon>Bacteroidales</taxon>
        <taxon>Prevotellaceae</taxon>
        <taxon>Hoylesella</taxon>
    </lineage>
</organism>
<reference evidence="4 5" key="1">
    <citation type="submission" date="2014-07" db="EMBL/GenBank/DDBJ databases">
        <authorList>
            <person name="McCorrison J."/>
            <person name="Sanka R."/>
            <person name="Torralba M."/>
            <person name="Gillis M."/>
            <person name="Haft D.H."/>
            <person name="Methe B."/>
            <person name="Sutton G."/>
            <person name="Nelson K.E."/>
        </authorList>
    </citation>
    <scope>NUCLEOTIDE SEQUENCE [LARGE SCALE GENOMIC DNA]</scope>
    <source>
        <strain evidence="4 5">DNF00853</strain>
    </source>
</reference>
<evidence type="ECO:0000256" key="1">
    <source>
        <dbReference type="SAM" id="MobiDB-lite"/>
    </source>
</evidence>
<accession>A0A095ZN87</accession>